<dbReference type="Gene3D" id="3.40.50.720">
    <property type="entry name" value="NAD(P)-binding Rossmann-like Domain"/>
    <property type="match status" value="1"/>
</dbReference>
<evidence type="ECO:0000313" key="3">
    <source>
        <dbReference type="EMBL" id="MBP3192700.1"/>
    </source>
</evidence>
<sequence length="326" mass="35607">MSKGNILITGSAGQLGVELAARLREIHGTERVIATDIRERNRIEEAGPFEILDVLDREQLAGAVSKHNIGTIYHLAAILSANGEKQIGKTWQLNMDGLLNVLDLGRNDENNPAGSQNAVSHIFWPSSIAVFGPDADREMTPQNSPLNPTTVYGISKVAGEQWCAYYHRRFGVDVRSLRYPGLIGYKSEPGGGTTDYAVDMLQAAAGGNAYTCPLGSHTRLPMMYMDDAVKAALDLMAAPEELVDVRTSYNVSAMSFTPDDMAGVIRRHVPDFDVDYAPDSRDAIAASWPDSIDDGKARQDWNWKPDFDLGAMVKHILDQQALSSEA</sequence>
<dbReference type="InterPro" id="IPR051225">
    <property type="entry name" value="NAD(P)_epim/dehydratase"/>
</dbReference>
<dbReference type="PANTHER" id="PTHR42687:SF1">
    <property type="entry name" value="L-THREONINE 3-DEHYDROGENASE, MITOCHONDRIAL"/>
    <property type="match status" value="1"/>
</dbReference>
<keyword evidence="4" id="KW-1185">Reference proteome</keyword>
<dbReference type="Proteomes" id="UP000673975">
    <property type="component" value="Unassembled WGS sequence"/>
</dbReference>
<dbReference type="GO" id="GO:0006567">
    <property type="term" value="P:L-threonine catabolic process"/>
    <property type="evidence" value="ECO:0007669"/>
    <property type="project" value="TreeGrafter"/>
</dbReference>
<evidence type="ECO:0000259" key="2">
    <source>
        <dbReference type="Pfam" id="PF01370"/>
    </source>
</evidence>
<dbReference type="AlphaFoldDB" id="A0A8J7RJ29"/>
<protein>
    <submittedName>
        <fullName evidence="3">NAD-dependent epimerase/dehydratase family protein</fullName>
    </submittedName>
</protein>
<dbReference type="InterPro" id="IPR036291">
    <property type="entry name" value="NAD(P)-bd_dom_sf"/>
</dbReference>
<dbReference type="GO" id="GO:0008743">
    <property type="term" value="F:L-threonine 3-dehydrogenase activity"/>
    <property type="evidence" value="ECO:0007669"/>
    <property type="project" value="TreeGrafter"/>
</dbReference>
<proteinExistence type="inferred from homology"/>
<organism evidence="3 4">
    <name type="scientific">Natronogracilivirga saccharolytica</name>
    <dbReference type="NCBI Taxonomy" id="2812953"/>
    <lineage>
        <taxon>Bacteria</taxon>
        <taxon>Pseudomonadati</taxon>
        <taxon>Balneolota</taxon>
        <taxon>Balneolia</taxon>
        <taxon>Balneolales</taxon>
        <taxon>Cyclonatronaceae</taxon>
        <taxon>Natronogracilivirga</taxon>
    </lineage>
</organism>
<evidence type="ECO:0000313" key="4">
    <source>
        <dbReference type="Proteomes" id="UP000673975"/>
    </source>
</evidence>
<dbReference type="Pfam" id="PF01370">
    <property type="entry name" value="Epimerase"/>
    <property type="match status" value="1"/>
</dbReference>
<dbReference type="PANTHER" id="PTHR42687">
    <property type="entry name" value="L-THREONINE 3-DEHYDROGENASE"/>
    <property type="match status" value="1"/>
</dbReference>
<dbReference type="SUPFAM" id="SSF51735">
    <property type="entry name" value="NAD(P)-binding Rossmann-fold domains"/>
    <property type="match status" value="1"/>
</dbReference>
<feature type="domain" description="NAD-dependent epimerase/dehydratase" evidence="2">
    <location>
        <begin position="6"/>
        <end position="251"/>
    </location>
</feature>
<reference evidence="3" key="1">
    <citation type="submission" date="2021-02" db="EMBL/GenBank/DDBJ databases">
        <title>Natronogracilivirga saccharolytica gen. nov. sp. nov. a new anaerobic, haloalkiliphilic carbohydrate-fermenting bacterium from soda lake and proposing of Cyclonatronumiaceae fam. nov. in the phylum Balneolaeota.</title>
        <authorList>
            <person name="Zhilina T.N."/>
            <person name="Sorokin D.Y."/>
            <person name="Zavarzina D.G."/>
            <person name="Toshchakov S.V."/>
            <person name="Kublanov I.V."/>
        </authorList>
    </citation>
    <scope>NUCLEOTIDE SEQUENCE</scope>
    <source>
        <strain evidence="3">Z-1702</strain>
    </source>
</reference>
<accession>A0A8J7RJ29</accession>
<dbReference type="InterPro" id="IPR001509">
    <property type="entry name" value="Epimerase_deHydtase"/>
</dbReference>
<evidence type="ECO:0000256" key="1">
    <source>
        <dbReference type="ARBA" id="ARBA00007637"/>
    </source>
</evidence>
<name>A0A8J7RJ29_9BACT</name>
<comment type="caution">
    <text evidence="3">The sequence shown here is derived from an EMBL/GenBank/DDBJ whole genome shotgun (WGS) entry which is preliminary data.</text>
</comment>
<dbReference type="RefSeq" id="WP_210511642.1">
    <property type="nucleotide sequence ID" value="NZ_JAFIDN010000005.1"/>
</dbReference>
<gene>
    <name evidence="3" type="ORF">NATSA_08490</name>
</gene>
<dbReference type="EMBL" id="JAFIDN010000005">
    <property type="protein sequence ID" value="MBP3192700.1"/>
    <property type="molecule type" value="Genomic_DNA"/>
</dbReference>
<comment type="similarity">
    <text evidence="1">Belongs to the NAD(P)-dependent epimerase/dehydratase family.</text>
</comment>